<dbReference type="Pfam" id="PF11604">
    <property type="entry name" value="CusF_Ec"/>
    <property type="match status" value="1"/>
</dbReference>
<gene>
    <name evidence="2" type="ordered locus">Acid_4129</name>
</gene>
<name>Q01Z22_SOLUE</name>
<accession>Q01Z22</accession>
<organism evidence="2">
    <name type="scientific">Solibacter usitatus (strain Ellin6076)</name>
    <dbReference type="NCBI Taxonomy" id="234267"/>
    <lineage>
        <taxon>Bacteria</taxon>
        <taxon>Pseudomonadati</taxon>
        <taxon>Acidobacteriota</taxon>
        <taxon>Terriglobia</taxon>
        <taxon>Bryobacterales</taxon>
        <taxon>Solibacteraceae</taxon>
        <taxon>Candidatus Solibacter</taxon>
    </lineage>
</organism>
<dbReference type="InterPro" id="IPR042230">
    <property type="entry name" value="CusF_sf"/>
</dbReference>
<dbReference type="OrthoDB" id="129833at2"/>
<dbReference type="STRING" id="234267.Acid_4129"/>
<dbReference type="InterPro" id="IPR021647">
    <property type="entry name" value="CusF_Ec"/>
</dbReference>
<dbReference type="EMBL" id="CP000473">
    <property type="protein sequence ID" value="ABJ85093.1"/>
    <property type="molecule type" value="Genomic_DNA"/>
</dbReference>
<feature type="chain" id="PRO_5004163663" evidence="1">
    <location>
        <begin position="23"/>
        <end position="98"/>
    </location>
</feature>
<evidence type="ECO:0000313" key="2">
    <source>
        <dbReference type="EMBL" id="ABJ85093.1"/>
    </source>
</evidence>
<dbReference type="AlphaFoldDB" id="Q01Z22"/>
<dbReference type="Gene3D" id="2.40.50.320">
    <property type="entry name" value="Copper binding periplasmic protein CusF"/>
    <property type="match status" value="1"/>
</dbReference>
<dbReference type="HOGENOM" id="CLU_2332169_0_0_0"/>
<dbReference type="PROSITE" id="PS51257">
    <property type="entry name" value="PROKAR_LIPOPROTEIN"/>
    <property type="match status" value="1"/>
</dbReference>
<feature type="signal peptide" evidence="1">
    <location>
        <begin position="1"/>
        <end position="22"/>
    </location>
</feature>
<sequence precursor="true">MNRRLAVLLPLLLLLAACAEKAVPAKRYPMQGEVKALDATAKTATIAAGKVGDWMEAMTMEYPVKPDSEFQKLHVGDKIEATVVVADVKYYVTDIKVK</sequence>
<evidence type="ECO:0000256" key="1">
    <source>
        <dbReference type="SAM" id="SignalP"/>
    </source>
</evidence>
<reference evidence="2" key="1">
    <citation type="submission" date="2006-10" db="EMBL/GenBank/DDBJ databases">
        <title>Complete sequence of Solibacter usitatus Ellin6076.</title>
        <authorList>
            <consortium name="US DOE Joint Genome Institute"/>
            <person name="Copeland A."/>
            <person name="Lucas S."/>
            <person name="Lapidus A."/>
            <person name="Barry K."/>
            <person name="Detter J.C."/>
            <person name="Glavina del Rio T."/>
            <person name="Hammon N."/>
            <person name="Israni S."/>
            <person name="Dalin E."/>
            <person name="Tice H."/>
            <person name="Pitluck S."/>
            <person name="Thompson L.S."/>
            <person name="Brettin T."/>
            <person name="Bruce D."/>
            <person name="Han C."/>
            <person name="Tapia R."/>
            <person name="Gilna P."/>
            <person name="Schmutz J."/>
            <person name="Larimer F."/>
            <person name="Land M."/>
            <person name="Hauser L."/>
            <person name="Kyrpides N."/>
            <person name="Mikhailova N."/>
            <person name="Janssen P.H."/>
            <person name="Kuske C.R."/>
            <person name="Richardson P."/>
        </authorList>
    </citation>
    <scope>NUCLEOTIDE SEQUENCE</scope>
    <source>
        <strain evidence="2">Ellin6076</strain>
    </source>
</reference>
<dbReference type="eggNOG" id="COG5569">
    <property type="taxonomic scope" value="Bacteria"/>
</dbReference>
<dbReference type="InParanoid" id="Q01Z22"/>
<dbReference type="KEGG" id="sus:Acid_4129"/>
<protein>
    <submittedName>
        <fullName evidence="2">Electron transport protein SCO1/SenC</fullName>
    </submittedName>
</protein>
<proteinExistence type="predicted"/>
<keyword evidence="1" id="KW-0732">Signal</keyword>